<dbReference type="InterPro" id="IPR046342">
    <property type="entry name" value="CBS_dom_sf"/>
</dbReference>
<feature type="site" description="Catalytically relevant" evidence="5">
    <location>
        <position position="53"/>
    </location>
</feature>
<dbReference type="EMBL" id="HE575158">
    <property type="protein sequence ID" value="CCC56973.1"/>
    <property type="molecule type" value="Genomic_DNA"/>
</dbReference>
<dbReference type="AlphaFoldDB" id="G0UGT2"/>
<keyword evidence="2" id="KW-0677">Repeat</keyword>
<sequence length="320" mass="34898">MQMKTYYNDAKETFNTEITALEKVRDELDESFDQVVDAVLATTGRLIFIAIGKSGIIAEKIAASFSSIGVSSFFIDAGNAFHGDLGRVSADDLVFFVSNSGETQEVLQTFFALRQIFDDELKTVAMTGAPESTLAQNSSYPLIVDVAVEADTTKLAPTSSTTATLVVGDALLIAVQKEKAFTRDDFALYHPGGSIGKLLLQRVKNVMHTKIPYVRIHTPINDVIYRISDFSVGMTLVKDDDDNVVGIVTDGDIRKKILQVPMVKKSTAADYMTEGFVSIDANKRNSSAWKKMASHNISNLVVEEAGEVVGIITIHDVLDE</sequence>
<proteinExistence type="inferred from homology"/>
<dbReference type="EC" id="5.3.1.13" evidence="9"/>
<dbReference type="SMART" id="SM00116">
    <property type="entry name" value="CBS"/>
    <property type="match status" value="2"/>
</dbReference>
<dbReference type="InterPro" id="IPR001347">
    <property type="entry name" value="SIS_dom"/>
</dbReference>
<dbReference type="InterPro" id="IPR046348">
    <property type="entry name" value="SIS_dom_sf"/>
</dbReference>
<evidence type="ECO:0000256" key="2">
    <source>
        <dbReference type="ARBA" id="ARBA00022737"/>
    </source>
</evidence>
<dbReference type="PANTHER" id="PTHR42745:SF1">
    <property type="entry name" value="ARABINOSE 5-PHOSPHATE ISOMERASE KDSD"/>
    <property type="match status" value="1"/>
</dbReference>
<evidence type="ECO:0000256" key="5">
    <source>
        <dbReference type="PIRSR" id="PIRSR004692-3"/>
    </source>
</evidence>
<protein>
    <submittedName>
        <fullName evidence="9">Putative arabinose-5-phosphate isomerase</fullName>
        <ecNumber evidence="9">5.3.1.13</ecNumber>
    </submittedName>
</protein>
<feature type="site" description="Catalytically relevant" evidence="5">
    <location>
        <position position="190"/>
    </location>
</feature>
<dbReference type="InterPro" id="IPR000644">
    <property type="entry name" value="CBS_dom"/>
</dbReference>
<dbReference type="PROSITE" id="PS51464">
    <property type="entry name" value="SIS"/>
    <property type="match status" value="1"/>
</dbReference>
<dbReference type="InterPro" id="IPR050986">
    <property type="entry name" value="GutQ/KpsF_isomerases"/>
</dbReference>
<dbReference type="SUPFAM" id="SSF53697">
    <property type="entry name" value="SIS domain"/>
    <property type="match status" value="1"/>
</dbReference>
<evidence type="ECO:0000256" key="1">
    <source>
        <dbReference type="ARBA" id="ARBA00008165"/>
    </source>
</evidence>
<dbReference type="Gene3D" id="3.10.580.10">
    <property type="entry name" value="CBS-domain"/>
    <property type="match status" value="1"/>
</dbReference>
<dbReference type="PANTHER" id="PTHR42745">
    <property type="match status" value="1"/>
</dbReference>
<dbReference type="CDD" id="cd04604">
    <property type="entry name" value="CBS_pair_SIS_assoc"/>
    <property type="match status" value="1"/>
</dbReference>
<dbReference type="GO" id="GO:1901135">
    <property type="term" value="P:carbohydrate derivative metabolic process"/>
    <property type="evidence" value="ECO:0007669"/>
    <property type="project" value="InterPro"/>
</dbReference>
<name>G0UGT2_9LACO</name>
<reference evidence="9" key="1">
    <citation type="journal article" date="2011" name="J. Bacteriol.">
        <title>Genome Sequence of Weissella thailandensis fsh4-2.</title>
        <authorList>
            <person name="Benomar N."/>
            <person name="Abriouel H."/>
            <person name="Lee H."/>
            <person name="Cho G.S."/>
            <person name="Huch M."/>
            <person name="Pulido R.P."/>
            <person name="Holzapfel W.H."/>
            <person name="Galvez A."/>
            <person name="Franz C.M."/>
        </authorList>
    </citation>
    <scope>NUCLEOTIDE SEQUENCE</scope>
    <source>
        <strain evidence="9">Fsh4-2</strain>
    </source>
</reference>
<dbReference type="InterPro" id="IPR004800">
    <property type="entry name" value="KdsD/KpsF-type"/>
</dbReference>
<evidence type="ECO:0000256" key="6">
    <source>
        <dbReference type="PROSITE-ProRule" id="PRU00703"/>
    </source>
</evidence>
<accession>G0UGT2</accession>
<comment type="similarity">
    <text evidence="1 4">Belongs to the SIS family. GutQ/KpsF subfamily.</text>
</comment>
<dbReference type="NCBIfam" id="TIGR00393">
    <property type="entry name" value="kpsF"/>
    <property type="match status" value="1"/>
</dbReference>
<evidence type="ECO:0000259" key="8">
    <source>
        <dbReference type="PROSITE" id="PS51464"/>
    </source>
</evidence>
<keyword evidence="9" id="KW-0413">Isomerase</keyword>
<dbReference type="Pfam" id="PF00571">
    <property type="entry name" value="CBS"/>
    <property type="match status" value="2"/>
</dbReference>
<dbReference type="CDD" id="cd05014">
    <property type="entry name" value="SIS_Kpsf"/>
    <property type="match status" value="1"/>
</dbReference>
<evidence type="ECO:0000259" key="7">
    <source>
        <dbReference type="PROSITE" id="PS51371"/>
    </source>
</evidence>
<gene>
    <name evidence="9" type="ORF">WT2_00976</name>
</gene>
<evidence type="ECO:0000256" key="4">
    <source>
        <dbReference type="PIRNR" id="PIRNR004692"/>
    </source>
</evidence>
<dbReference type="PROSITE" id="PS51371">
    <property type="entry name" value="CBS"/>
    <property type="match status" value="2"/>
</dbReference>
<reference evidence="9" key="2">
    <citation type="submission" date="2011-07" db="EMBL/GenBank/DDBJ databases">
        <authorList>
            <person name="Franz C."/>
        </authorList>
    </citation>
    <scope>NUCLEOTIDE SEQUENCE</scope>
    <source>
        <strain evidence="9">Fsh4-2</strain>
    </source>
</reference>
<feature type="domain" description="SIS" evidence="8">
    <location>
        <begin position="35"/>
        <end position="181"/>
    </location>
</feature>
<dbReference type="InterPro" id="IPR035474">
    <property type="entry name" value="SIS_Kpsf"/>
</dbReference>
<evidence type="ECO:0000313" key="9">
    <source>
        <dbReference type="EMBL" id="CCC56973.1"/>
    </source>
</evidence>
<feature type="site" description="Catalytically relevant" evidence="5">
    <location>
        <position position="105"/>
    </location>
</feature>
<dbReference type="PIRSF" id="PIRSF004692">
    <property type="entry name" value="KdsD_KpsF"/>
    <property type="match status" value="1"/>
</dbReference>
<feature type="domain" description="CBS" evidence="7">
    <location>
        <begin position="207"/>
        <end position="266"/>
    </location>
</feature>
<feature type="site" description="Catalytically relevant" evidence="5">
    <location>
        <position position="149"/>
    </location>
</feature>
<organism evidence="9">
    <name type="scientific">Weissella thailandensis fsh4-2</name>
    <dbReference type="NCBI Taxonomy" id="1056112"/>
    <lineage>
        <taxon>Bacteria</taxon>
        <taxon>Bacillati</taxon>
        <taxon>Bacillota</taxon>
        <taxon>Bacilli</taxon>
        <taxon>Lactobacillales</taxon>
        <taxon>Lactobacillaceae</taxon>
        <taxon>Weissella</taxon>
    </lineage>
</organism>
<feature type="domain" description="CBS" evidence="7">
    <location>
        <begin position="272"/>
        <end position="320"/>
    </location>
</feature>
<evidence type="ECO:0000256" key="3">
    <source>
        <dbReference type="ARBA" id="ARBA00023122"/>
    </source>
</evidence>
<keyword evidence="3 6" id="KW-0129">CBS domain</keyword>
<dbReference type="Gene3D" id="3.40.50.10490">
    <property type="entry name" value="Glucose-6-phosphate isomerase like protein, domain 1"/>
    <property type="match status" value="1"/>
</dbReference>
<dbReference type="Pfam" id="PF01380">
    <property type="entry name" value="SIS"/>
    <property type="match status" value="1"/>
</dbReference>
<dbReference type="GO" id="GO:0019146">
    <property type="term" value="F:arabinose-5-phosphate isomerase activity"/>
    <property type="evidence" value="ECO:0007669"/>
    <property type="project" value="UniProtKB-EC"/>
</dbReference>
<dbReference type="GO" id="GO:0097367">
    <property type="term" value="F:carbohydrate derivative binding"/>
    <property type="evidence" value="ECO:0007669"/>
    <property type="project" value="InterPro"/>
</dbReference>
<dbReference type="GO" id="GO:0005975">
    <property type="term" value="P:carbohydrate metabolic process"/>
    <property type="evidence" value="ECO:0007669"/>
    <property type="project" value="InterPro"/>
</dbReference>